<evidence type="ECO:0000313" key="5">
    <source>
        <dbReference type="EMBL" id="MDU0246540.1"/>
    </source>
</evidence>
<evidence type="ECO:0000313" key="4">
    <source>
        <dbReference type="EMBL" id="MDU0246534.1"/>
    </source>
</evidence>
<sequence length="389" mass="42230">MKRYLFTLLLAGLAMFTACTDDRDSNPTVQQPSTFELNMPALGGSVYDLANTDSIRLTYEQPDYGYTAPVKYYAQISVSGTWNDATSAEADDATYIEMDGSVTVCEFGAAADLVNKAIMKLGNYTDPSQLPAEGISLYVRMRARLNAGYECYSNVIELSVAPYYVALVSAAPELWYLIGSCIGDGSWGSEVGTGVIPLSPVEGAKYDDVTGKGELTYTGYFPSDKGFKIVRVPGEWDDQWGADGGDFNKPRLKDADGEGSDFYVPASGYYKISLNTKENTLSIVATDEPKNVYDGLLISGDFNGWGTDTKMIPVNTVEGVVNHVWKYELDATSGDTTAKFLYAGWTPNWGASTFPYGFGVNGGANIPVVAGKYVAILNDIDGYYHFFSK</sequence>
<reference evidence="3 6" key="1">
    <citation type="submission" date="2015-09" db="EMBL/GenBank/DDBJ databases">
        <authorList>
            <consortium name="Pathogen Informatics"/>
        </authorList>
    </citation>
    <scope>NUCLEOTIDE SEQUENCE [LARGE SCALE GENOMIC DNA]</scope>
    <source>
        <strain evidence="3 6">2789STDY5608791</strain>
    </source>
</reference>
<dbReference type="Proteomes" id="UP001181247">
    <property type="component" value="Unassembled WGS sequence"/>
</dbReference>
<evidence type="ECO:0000313" key="3">
    <source>
        <dbReference type="EMBL" id="CUP11408.1"/>
    </source>
</evidence>
<dbReference type="Gene3D" id="2.60.40.3620">
    <property type="match status" value="1"/>
</dbReference>
<evidence type="ECO:0000313" key="6">
    <source>
        <dbReference type="Proteomes" id="UP000095419"/>
    </source>
</evidence>
<dbReference type="EMBL" id="CYZF01000009">
    <property type="protein sequence ID" value="CUP11408.1"/>
    <property type="molecule type" value="Genomic_DNA"/>
</dbReference>
<evidence type="ECO:0000256" key="1">
    <source>
        <dbReference type="SAM" id="SignalP"/>
    </source>
</evidence>
<feature type="domain" description="SusE outer membrane protein" evidence="2">
    <location>
        <begin position="24"/>
        <end position="91"/>
    </location>
</feature>
<name>A0A174KNI1_BACUN</name>
<dbReference type="EMBL" id="JAWDEU010000002">
    <property type="protein sequence ID" value="MDU0246534.1"/>
    <property type="molecule type" value="Genomic_DNA"/>
</dbReference>
<dbReference type="InterPro" id="IPR025970">
    <property type="entry name" value="SusE"/>
</dbReference>
<evidence type="ECO:0000259" key="2">
    <source>
        <dbReference type="Pfam" id="PF14292"/>
    </source>
</evidence>
<dbReference type="Proteomes" id="UP000095419">
    <property type="component" value="Unassembled WGS sequence"/>
</dbReference>
<protein>
    <submittedName>
        <fullName evidence="3">Outer membrane protein SusE</fullName>
    </submittedName>
    <submittedName>
        <fullName evidence="4">SusE domain-containing protein</fullName>
    </submittedName>
</protein>
<dbReference type="RefSeq" id="WP_057089223.1">
    <property type="nucleotide sequence ID" value="NZ_CAXTGW010000001.1"/>
</dbReference>
<accession>A0A174KNI1</accession>
<feature type="chain" id="PRO_5008026328" evidence="1">
    <location>
        <begin position="21"/>
        <end position="389"/>
    </location>
</feature>
<feature type="signal peptide" evidence="1">
    <location>
        <begin position="1"/>
        <end position="20"/>
    </location>
</feature>
<organism evidence="3 6">
    <name type="scientific">Bacteroides uniformis</name>
    <dbReference type="NCBI Taxonomy" id="820"/>
    <lineage>
        <taxon>Bacteria</taxon>
        <taxon>Pseudomonadati</taxon>
        <taxon>Bacteroidota</taxon>
        <taxon>Bacteroidia</taxon>
        <taxon>Bacteroidales</taxon>
        <taxon>Bacteroidaceae</taxon>
        <taxon>Bacteroides</taxon>
    </lineage>
</organism>
<dbReference type="Pfam" id="PF14292">
    <property type="entry name" value="SusE"/>
    <property type="match status" value="1"/>
</dbReference>
<dbReference type="AlphaFoldDB" id="A0A174KNI1"/>
<gene>
    <name evidence="3" type="ORF">ERS417307_03126</name>
    <name evidence="4" type="ORF">RVH16_17725</name>
    <name evidence="5" type="ORF">RVH16_17755</name>
</gene>
<keyword evidence="1" id="KW-0732">Signal</keyword>
<dbReference type="PROSITE" id="PS51257">
    <property type="entry name" value="PROKAR_LIPOPROTEIN"/>
    <property type="match status" value="1"/>
</dbReference>
<reference evidence="4" key="2">
    <citation type="submission" date="2023-10" db="EMBL/GenBank/DDBJ databases">
        <title>Genome of Potential pathogenic bacteria in Crohn's disease.</title>
        <authorList>
            <person name="Rodriguez-Palacios A."/>
        </authorList>
    </citation>
    <scope>NUCLEOTIDE SEQUENCE</scope>
    <source>
        <strain evidence="4">CavFT-hAR50</strain>
    </source>
</reference>
<dbReference type="EMBL" id="JAWDEU010000002">
    <property type="protein sequence ID" value="MDU0246540.1"/>
    <property type="molecule type" value="Genomic_DNA"/>
</dbReference>
<proteinExistence type="predicted"/>